<keyword evidence="6 11" id="KW-0548">Nucleotidyltransferase</keyword>
<comment type="pathway">
    <text evidence="2 11">Cofactor biosynthesis; NAD(+) biosynthesis; deamido-NAD(+) from nicotinate D-ribonucleotide: step 1/1.</text>
</comment>
<dbReference type="NCBIfam" id="TIGR00482">
    <property type="entry name" value="nicotinate (nicotinamide) nucleotide adenylyltransferase"/>
    <property type="match status" value="1"/>
</dbReference>
<dbReference type="Proteomes" id="UP000324996">
    <property type="component" value="Unassembled WGS sequence"/>
</dbReference>
<dbReference type="UniPathway" id="UPA00253">
    <property type="reaction ID" value="UER00332"/>
</dbReference>
<dbReference type="EC" id="2.7.7.18" evidence="11"/>
<name>A0A5A7N745_9PROT</name>
<keyword evidence="7 11" id="KW-0547">Nucleotide-binding</keyword>
<evidence type="ECO:0000256" key="8">
    <source>
        <dbReference type="ARBA" id="ARBA00022840"/>
    </source>
</evidence>
<comment type="catalytic activity">
    <reaction evidence="10 11">
        <text>nicotinate beta-D-ribonucleotide + ATP + H(+) = deamido-NAD(+) + diphosphate</text>
        <dbReference type="Rhea" id="RHEA:22860"/>
        <dbReference type="ChEBI" id="CHEBI:15378"/>
        <dbReference type="ChEBI" id="CHEBI:30616"/>
        <dbReference type="ChEBI" id="CHEBI:33019"/>
        <dbReference type="ChEBI" id="CHEBI:57502"/>
        <dbReference type="ChEBI" id="CHEBI:58437"/>
        <dbReference type="EC" id="2.7.7.18"/>
    </reaction>
</comment>
<keyword evidence="14" id="KW-1185">Reference proteome</keyword>
<dbReference type="Gene3D" id="3.40.50.620">
    <property type="entry name" value="HUPs"/>
    <property type="match status" value="1"/>
</dbReference>
<dbReference type="SUPFAM" id="SSF52374">
    <property type="entry name" value="Nucleotidylyl transferase"/>
    <property type="match status" value="1"/>
</dbReference>
<evidence type="ECO:0000256" key="10">
    <source>
        <dbReference type="ARBA" id="ARBA00048721"/>
    </source>
</evidence>
<keyword evidence="4 11" id="KW-0662">Pyridine nucleotide biosynthesis</keyword>
<evidence type="ECO:0000256" key="5">
    <source>
        <dbReference type="ARBA" id="ARBA00022679"/>
    </source>
</evidence>
<keyword evidence="9 11" id="KW-0520">NAD</keyword>
<dbReference type="EMBL" id="BKCN01000004">
    <property type="protein sequence ID" value="GER03574.1"/>
    <property type="molecule type" value="Genomic_DNA"/>
</dbReference>
<evidence type="ECO:0000256" key="7">
    <source>
        <dbReference type="ARBA" id="ARBA00022741"/>
    </source>
</evidence>
<dbReference type="Pfam" id="PF01467">
    <property type="entry name" value="CTP_transf_like"/>
    <property type="match status" value="1"/>
</dbReference>
<reference evidence="13 14" key="1">
    <citation type="submission" date="2019-09" db="EMBL/GenBank/DDBJ databases">
        <title>NBRP : Genome information of microbial organism related human and environment.</title>
        <authorList>
            <person name="Hattori M."/>
            <person name="Oshima K."/>
            <person name="Inaba H."/>
            <person name="Suda W."/>
            <person name="Sakamoto M."/>
            <person name="Iino T."/>
            <person name="Kitahara M."/>
            <person name="Oshida Y."/>
            <person name="Iida T."/>
            <person name="Kudo T."/>
            <person name="Itoh T."/>
            <person name="Ohkuma M."/>
        </authorList>
    </citation>
    <scope>NUCLEOTIDE SEQUENCE [LARGE SCALE GENOMIC DNA]</scope>
    <source>
        <strain evidence="13 14">Q-1</strain>
    </source>
</reference>
<evidence type="ECO:0000256" key="11">
    <source>
        <dbReference type="HAMAP-Rule" id="MF_00244"/>
    </source>
</evidence>
<evidence type="ECO:0000313" key="14">
    <source>
        <dbReference type="Proteomes" id="UP000324996"/>
    </source>
</evidence>
<dbReference type="InterPro" id="IPR014729">
    <property type="entry name" value="Rossmann-like_a/b/a_fold"/>
</dbReference>
<comment type="caution">
    <text evidence="13">The sequence shown here is derived from an EMBL/GenBank/DDBJ whole genome shotgun (WGS) entry which is preliminary data.</text>
</comment>
<dbReference type="CDD" id="cd02165">
    <property type="entry name" value="NMNAT"/>
    <property type="match status" value="1"/>
</dbReference>
<comment type="function">
    <text evidence="1 11">Catalyzes the reversible adenylation of nicotinate mononucleotide (NaMN) to nicotinic acid adenine dinucleotide (NaAD).</text>
</comment>
<keyword evidence="5 11" id="KW-0808">Transferase</keyword>
<dbReference type="GO" id="GO:0005524">
    <property type="term" value="F:ATP binding"/>
    <property type="evidence" value="ECO:0007669"/>
    <property type="project" value="UniProtKB-KW"/>
</dbReference>
<evidence type="ECO:0000256" key="9">
    <source>
        <dbReference type="ARBA" id="ARBA00023027"/>
    </source>
</evidence>
<dbReference type="PANTHER" id="PTHR39321">
    <property type="entry name" value="NICOTINATE-NUCLEOTIDE ADENYLYLTRANSFERASE-RELATED"/>
    <property type="match status" value="1"/>
</dbReference>
<gene>
    <name evidence="11 13" type="primary">nadD</name>
    <name evidence="13" type="ORF">JCM17846_12560</name>
</gene>
<dbReference type="HAMAP" id="MF_00244">
    <property type="entry name" value="NaMN_adenylyltr"/>
    <property type="match status" value="1"/>
</dbReference>
<evidence type="ECO:0000256" key="6">
    <source>
        <dbReference type="ARBA" id="ARBA00022695"/>
    </source>
</evidence>
<protein>
    <recommendedName>
        <fullName evidence="11">Probable nicotinate-nucleotide adenylyltransferase</fullName>
        <ecNumber evidence="11">2.7.7.18</ecNumber>
    </recommendedName>
    <alternativeName>
        <fullName evidence="11">Deamido-NAD(+) diphosphorylase</fullName>
    </alternativeName>
    <alternativeName>
        <fullName evidence="11">Deamido-NAD(+) pyrophosphorylase</fullName>
    </alternativeName>
    <alternativeName>
        <fullName evidence="11">Nicotinate mononucleotide adenylyltransferase</fullName>
        <shortName evidence="11">NaMN adenylyltransferase</shortName>
    </alternativeName>
</protein>
<dbReference type="AlphaFoldDB" id="A0A5A7N745"/>
<organism evidence="13 14">
    <name type="scientific">Iodidimonas nitroreducens</name>
    <dbReference type="NCBI Taxonomy" id="1236968"/>
    <lineage>
        <taxon>Bacteria</taxon>
        <taxon>Pseudomonadati</taxon>
        <taxon>Pseudomonadota</taxon>
        <taxon>Alphaproteobacteria</taxon>
        <taxon>Iodidimonadales</taxon>
        <taxon>Iodidimonadaceae</taxon>
        <taxon>Iodidimonas</taxon>
    </lineage>
</organism>
<evidence type="ECO:0000259" key="12">
    <source>
        <dbReference type="Pfam" id="PF01467"/>
    </source>
</evidence>
<evidence type="ECO:0000313" key="13">
    <source>
        <dbReference type="EMBL" id="GER03574.1"/>
    </source>
</evidence>
<proteinExistence type="inferred from homology"/>
<dbReference type="InterPro" id="IPR005248">
    <property type="entry name" value="NadD/NMNAT"/>
</dbReference>
<dbReference type="NCBIfam" id="NF000843">
    <property type="entry name" value="PRK00071.2-2"/>
    <property type="match status" value="1"/>
</dbReference>
<keyword evidence="8 11" id="KW-0067">ATP-binding</keyword>
<evidence type="ECO:0000256" key="1">
    <source>
        <dbReference type="ARBA" id="ARBA00002324"/>
    </source>
</evidence>
<dbReference type="InterPro" id="IPR004821">
    <property type="entry name" value="Cyt_trans-like"/>
</dbReference>
<evidence type="ECO:0000256" key="3">
    <source>
        <dbReference type="ARBA" id="ARBA00009014"/>
    </source>
</evidence>
<dbReference type="PANTHER" id="PTHR39321:SF3">
    <property type="entry name" value="PHOSPHOPANTETHEINE ADENYLYLTRANSFERASE"/>
    <property type="match status" value="1"/>
</dbReference>
<evidence type="ECO:0000256" key="2">
    <source>
        <dbReference type="ARBA" id="ARBA00005019"/>
    </source>
</evidence>
<sequence length="228" mass="25743">MSLEGLRSSPPRPPAFPPLTGAARWRGRKIGLLGGSFNPAHEGHLHISLHALKRLGLDDIWWLVSPQNPLKSTDGMASLDKRMASARAIIGRHPHLHVTDIEHHLGTRYSIDSIQSLQRLLPHSHFLWLMGADNLQQFPRWRQWTEIMGRMPLAIFDREHYSRNCLTGKVASRYRRGRLNEGALKSIATAKTPAWIFLPLRRHPASATEIREAQPASSPFSVAMNSKE</sequence>
<accession>A0A5A7N745</accession>
<feature type="domain" description="Cytidyltransferase-like" evidence="12">
    <location>
        <begin position="32"/>
        <end position="212"/>
    </location>
</feature>
<comment type="similarity">
    <text evidence="3 11">Belongs to the NadD family.</text>
</comment>
<dbReference type="GO" id="GO:0009435">
    <property type="term" value="P:NAD+ biosynthetic process"/>
    <property type="evidence" value="ECO:0007669"/>
    <property type="project" value="UniProtKB-UniRule"/>
</dbReference>
<dbReference type="GO" id="GO:0004515">
    <property type="term" value="F:nicotinate-nucleotide adenylyltransferase activity"/>
    <property type="evidence" value="ECO:0007669"/>
    <property type="project" value="UniProtKB-UniRule"/>
</dbReference>
<evidence type="ECO:0000256" key="4">
    <source>
        <dbReference type="ARBA" id="ARBA00022642"/>
    </source>
</evidence>